<dbReference type="InterPro" id="IPR017900">
    <property type="entry name" value="4Fe4S_Fe_S_CS"/>
</dbReference>
<keyword evidence="1" id="KW-0004">4Fe-4S</keyword>
<keyword evidence="4" id="KW-0411">Iron-sulfur</keyword>
<evidence type="ECO:0000256" key="4">
    <source>
        <dbReference type="ARBA" id="ARBA00023014"/>
    </source>
</evidence>
<keyword evidence="3" id="KW-0408">Iron</keyword>
<dbReference type="GO" id="GO:0046872">
    <property type="term" value="F:metal ion binding"/>
    <property type="evidence" value="ECO:0007669"/>
    <property type="project" value="UniProtKB-KW"/>
</dbReference>
<dbReference type="PANTHER" id="PTHR43687:SF1">
    <property type="entry name" value="FERREDOXIN III"/>
    <property type="match status" value="1"/>
</dbReference>
<dbReference type="PANTHER" id="PTHR43687">
    <property type="entry name" value="ADENYLYLSULFATE REDUCTASE, BETA SUBUNIT"/>
    <property type="match status" value="1"/>
</dbReference>
<dbReference type="InterPro" id="IPR050572">
    <property type="entry name" value="Fe-S_Ferredoxin"/>
</dbReference>
<dbReference type="Gene3D" id="3.30.70.20">
    <property type="match status" value="2"/>
</dbReference>
<dbReference type="RefSeq" id="WP_136434299.1">
    <property type="nucleotide sequence ID" value="NZ_SSTJ01000006.1"/>
</dbReference>
<evidence type="ECO:0000256" key="2">
    <source>
        <dbReference type="ARBA" id="ARBA00022723"/>
    </source>
</evidence>
<evidence type="ECO:0000313" key="6">
    <source>
        <dbReference type="EMBL" id="THG37362.1"/>
    </source>
</evidence>
<keyword evidence="2" id="KW-0479">Metal-binding</keyword>
<gene>
    <name evidence="6" type="ORF">E5986_06275</name>
</gene>
<feature type="domain" description="4Fe-4S ferredoxin-type" evidence="5">
    <location>
        <begin position="53"/>
        <end position="82"/>
    </location>
</feature>
<dbReference type="PROSITE" id="PS51379">
    <property type="entry name" value="4FE4S_FER_2"/>
    <property type="match status" value="3"/>
</dbReference>
<proteinExistence type="predicted"/>
<accession>A0A4S4G450</accession>
<organism evidence="6 7">
    <name type="scientific">Adlercreutzia caecimuris</name>
    <dbReference type="NCBI Taxonomy" id="671266"/>
    <lineage>
        <taxon>Bacteria</taxon>
        <taxon>Bacillati</taxon>
        <taxon>Actinomycetota</taxon>
        <taxon>Coriobacteriia</taxon>
        <taxon>Eggerthellales</taxon>
        <taxon>Eggerthellaceae</taxon>
        <taxon>Adlercreutzia</taxon>
    </lineage>
</organism>
<sequence>MAPFEHVFGVLDRIRSADITVYPHRCVVVRNRNASCRRCAEACTAGALSIVDNGLTVEPDRCIGCGTCATACPTCALEAHHPTDDMLGRALFEAAQANGGVAVMTCRPMVERGAQRLDCDRFVGVECLGRAHEGLFVSMAAAGISRVVLVHGSCESCPLDCGGAVARSVQETARALLEVWESDCKVVWTDRFPASVRAAGEAVDADRRRFFFQMGDGVARVAAAATEEALAPALANVGAEEPSVLKVMDDGTLPHFIPDRREMLLDCLADLGQPRDELVTTRLWGHVMVDREQCVSCRMCATFCPTGAIVKFDETDGSLGVLHRPADCVKCRCCEDVCPTDALALSDEVFARDLIDGSVERIDMDAPAIDQADSKKVVWTMRDLLGCDDIFER</sequence>
<evidence type="ECO:0000259" key="5">
    <source>
        <dbReference type="PROSITE" id="PS51379"/>
    </source>
</evidence>
<name>A0A4S4G450_9ACTN</name>
<evidence type="ECO:0000313" key="7">
    <source>
        <dbReference type="Proteomes" id="UP000308978"/>
    </source>
</evidence>
<feature type="domain" description="4Fe-4S ferredoxin-type" evidence="5">
    <location>
        <begin position="319"/>
        <end position="348"/>
    </location>
</feature>
<protein>
    <submittedName>
        <fullName evidence="6">4Fe-4S dicluster domain-containing protein</fullName>
    </submittedName>
</protein>
<dbReference type="InterPro" id="IPR017896">
    <property type="entry name" value="4Fe4S_Fe-S-bd"/>
</dbReference>
<comment type="caution">
    <text evidence="6">The sequence shown here is derived from an EMBL/GenBank/DDBJ whole genome shotgun (WGS) entry which is preliminary data.</text>
</comment>
<evidence type="ECO:0000256" key="3">
    <source>
        <dbReference type="ARBA" id="ARBA00023004"/>
    </source>
</evidence>
<dbReference type="EMBL" id="SSTJ01000006">
    <property type="protein sequence ID" value="THG37362.1"/>
    <property type="molecule type" value="Genomic_DNA"/>
</dbReference>
<feature type="domain" description="4Fe-4S ferredoxin-type" evidence="5">
    <location>
        <begin position="285"/>
        <end position="315"/>
    </location>
</feature>
<dbReference type="Pfam" id="PF12838">
    <property type="entry name" value="Fer4_7"/>
    <property type="match status" value="2"/>
</dbReference>
<evidence type="ECO:0000256" key="1">
    <source>
        <dbReference type="ARBA" id="ARBA00022485"/>
    </source>
</evidence>
<dbReference type="AlphaFoldDB" id="A0A4S4G450"/>
<dbReference type="GO" id="GO:0051539">
    <property type="term" value="F:4 iron, 4 sulfur cluster binding"/>
    <property type="evidence" value="ECO:0007669"/>
    <property type="project" value="UniProtKB-KW"/>
</dbReference>
<dbReference type="PROSITE" id="PS00198">
    <property type="entry name" value="4FE4S_FER_1"/>
    <property type="match status" value="3"/>
</dbReference>
<dbReference type="SUPFAM" id="SSF54862">
    <property type="entry name" value="4Fe-4S ferredoxins"/>
    <property type="match status" value="2"/>
</dbReference>
<reference evidence="6 7" key="1">
    <citation type="submission" date="2019-04" db="EMBL/GenBank/DDBJ databases">
        <title>Microbes associate with the intestines of laboratory mice.</title>
        <authorList>
            <person name="Navarre W."/>
            <person name="Wong E."/>
            <person name="Huang K.C."/>
            <person name="Tropini C."/>
            <person name="Ng K."/>
            <person name="Yu B."/>
        </authorList>
    </citation>
    <scope>NUCLEOTIDE SEQUENCE [LARGE SCALE GENOMIC DNA]</scope>
    <source>
        <strain evidence="6 7">NM80_B27</strain>
    </source>
</reference>
<dbReference type="Proteomes" id="UP000308978">
    <property type="component" value="Unassembled WGS sequence"/>
</dbReference>